<keyword evidence="5" id="KW-1133">Transmembrane helix</keyword>
<accession>A0A9P8PA97</accession>
<feature type="repeat" description="Solcar" evidence="8">
    <location>
        <begin position="47"/>
        <end position="132"/>
    </location>
</feature>
<evidence type="ECO:0000256" key="1">
    <source>
        <dbReference type="ARBA" id="ARBA00004225"/>
    </source>
</evidence>
<reference evidence="10" key="1">
    <citation type="journal article" date="2021" name="Open Biol.">
        <title>Shared evolutionary footprints suggest mitochondrial oxidative damage underlies multiple complex I losses in fungi.</title>
        <authorList>
            <person name="Schikora-Tamarit M.A."/>
            <person name="Marcet-Houben M."/>
            <person name="Nosek J."/>
            <person name="Gabaldon T."/>
        </authorList>
    </citation>
    <scope>NUCLEOTIDE SEQUENCE</scope>
    <source>
        <strain evidence="10">CBS6075</strain>
    </source>
</reference>
<evidence type="ECO:0000313" key="11">
    <source>
        <dbReference type="Proteomes" id="UP000769157"/>
    </source>
</evidence>
<dbReference type="PANTHER" id="PTHR45758">
    <property type="entry name" value="MITOFERRIN-1-RELATED"/>
    <property type="match status" value="1"/>
</dbReference>
<evidence type="ECO:0000256" key="7">
    <source>
        <dbReference type="ARBA" id="ARBA00023136"/>
    </source>
</evidence>
<dbReference type="GeneID" id="70233757"/>
<dbReference type="Gene3D" id="1.50.40.10">
    <property type="entry name" value="Mitochondrial carrier domain"/>
    <property type="match status" value="1"/>
</dbReference>
<organism evidence="10 11">
    <name type="scientific">Ogataea philodendri</name>
    <dbReference type="NCBI Taxonomy" id="1378263"/>
    <lineage>
        <taxon>Eukaryota</taxon>
        <taxon>Fungi</taxon>
        <taxon>Dikarya</taxon>
        <taxon>Ascomycota</taxon>
        <taxon>Saccharomycotina</taxon>
        <taxon>Pichiomycetes</taxon>
        <taxon>Pichiales</taxon>
        <taxon>Pichiaceae</taxon>
        <taxon>Ogataea</taxon>
    </lineage>
</organism>
<proteinExistence type="inferred from homology"/>
<dbReference type="Proteomes" id="UP000769157">
    <property type="component" value="Unassembled WGS sequence"/>
</dbReference>
<dbReference type="Pfam" id="PF00153">
    <property type="entry name" value="Mito_carr"/>
    <property type="match status" value="3"/>
</dbReference>
<comment type="similarity">
    <text evidence="2 9">Belongs to the mitochondrial carrier (TC 2.A.29) family.</text>
</comment>
<dbReference type="GO" id="GO:0031966">
    <property type="term" value="C:mitochondrial membrane"/>
    <property type="evidence" value="ECO:0007669"/>
    <property type="project" value="UniProtKB-SubCell"/>
</dbReference>
<evidence type="ECO:0000256" key="3">
    <source>
        <dbReference type="ARBA" id="ARBA00022448"/>
    </source>
</evidence>
<evidence type="ECO:0000256" key="8">
    <source>
        <dbReference type="PROSITE-ProRule" id="PRU00282"/>
    </source>
</evidence>
<dbReference type="AlphaFoldDB" id="A0A9P8PA97"/>
<dbReference type="InterPro" id="IPR018108">
    <property type="entry name" value="MCP_transmembrane"/>
</dbReference>
<name>A0A9P8PA97_9ASCO</name>
<reference evidence="10" key="2">
    <citation type="submission" date="2021-01" db="EMBL/GenBank/DDBJ databases">
        <authorList>
            <person name="Schikora-Tamarit M.A."/>
        </authorList>
    </citation>
    <scope>NUCLEOTIDE SEQUENCE</scope>
    <source>
        <strain evidence="10">CBS6075</strain>
    </source>
</reference>
<dbReference type="OrthoDB" id="43906at2759"/>
<keyword evidence="3 9" id="KW-0813">Transport</keyword>
<keyword evidence="6" id="KW-0496">Mitochondrion</keyword>
<keyword evidence="11" id="KW-1185">Reference proteome</keyword>
<evidence type="ECO:0000256" key="5">
    <source>
        <dbReference type="ARBA" id="ARBA00022989"/>
    </source>
</evidence>
<gene>
    <name evidence="10" type="ORF">OGAPHI_001790</name>
</gene>
<evidence type="ECO:0000256" key="9">
    <source>
        <dbReference type="RuleBase" id="RU000488"/>
    </source>
</evidence>
<evidence type="ECO:0000256" key="4">
    <source>
        <dbReference type="ARBA" id="ARBA00022692"/>
    </source>
</evidence>
<dbReference type="RefSeq" id="XP_046062450.1">
    <property type="nucleotide sequence ID" value="XM_046202589.1"/>
</dbReference>
<evidence type="ECO:0000313" key="10">
    <source>
        <dbReference type="EMBL" id="KAH3668036.1"/>
    </source>
</evidence>
<keyword evidence="4 8" id="KW-0812">Transmembrane</keyword>
<dbReference type="SUPFAM" id="SSF103506">
    <property type="entry name" value="Mitochondrial carrier"/>
    <property type="match status" value="1"/>
</dbReference>
<dbReference type="GO" id="GO:0015093">
    <property type="term" value="F:ferrous iron transmembrane transporter activity"/>
    <property type="evidence" value="ECO:0007669"/>
    <property type="project" value="TreeGrafter"/>
</dbReference>
<dbReference type="GO" id="GO:0048250">
    <property type="term" value="P:iron import into the mitochondrion"/>
    <property type="evidence" value="ECO:0007669"/>
    <property type="project" value="TreeGrafter"/>
</dbReference>
<protein>
    <submittedName>
        <fullName evidence="10">Uncharacterized protein</fullName>
    </submittedName>
</protein>
<sequence length="340" mass="37123">MTTPRPILKDRDLDDQGFSNKERVSHMIPRPSHDGVEIDYESLPENSPVIAQLTAGAFAGIMEHTVMYPIDAIKTRMQIMKVPLNEGIIQSFSKISSTEGAVALWRGVSSVVLGAGPAHAVYYLVFESTKTALCKMSASSHSHSNASFITDERHPIIASMSGIAATTTSDALMTPFDVLKQRMQIINKKHYSKISIGNVAWNIYKQEGLRPFFISYPTTLILNIPFAAINFGVYEYASSKLNPDQLYNPMLHCISGGISGAAAAALTTPLDCIKTALQTRSVPNVTGFRTAAVGLYQVGGSSAFWRGLRPRVVFNVPSTAISWTAYEMAKAYLLRDKPSP</sequence>
<comment type="caution">
    <text evidence="10">The sequence shown here is derived from an EMBL/GenBank/DDBJ whole genome shotgun (WGS) entry which is preliminary data.</text>
</comment>
<feature type="repeat" description="Solcar" evidence="8">
    <location>
        <begin position="153"/>
        <end position="240"/>
    </location>
</feature>
<feature type="repeat" description="Solcar" evidence="8">
    <location>
        <begin position="247"/>
        <end position="332"/>
    </location>
</feature>
<dbReference type="PROSITE" id="PS50920">
    <property type="entry name" value="SOLCAR"/>
    <property type="match status" value="3"/>
</dbReference>
<evidence type="ECO:0000256" key="2">
    <source>
        <dbReference type="ARBA" id="ARBA00006375"/>
    </source>
</evidence>
<comment type="subcellular location">
    <subcellularLocation>
        <location evidence="1">Mitochondrion membrane</location>
        <topology evidence="1">Multi-pass membrane protein</topology>
    </subcellularLocation>
</comment>
<dbReference type="EMBL" id="JAEUBE010000158">
    <property type="protein sequence ID" value="KAH3668036.1"/>
    <property type="molecule type" value="Genomic_DNA"/>
</dbReference>
<evidence type="ECO:0000256" key="6">
    <source>
        <dbReference type="ARBA" id="ARBA00023128"/>
    </source>
</evidence>
<keyword evidence="7 8" id="KW-0472">Membrane</keyword>
<dbReference type="PANTHER" id="PTHR45758:SF4">
    <property type="entry name" value="MITOFERRIN-1"/>
    <property type="match status" value="1"/>
</dbReference>
<dbReference type="InterPro" id="IPR023395">
    <property type="entry name" value="MCP_dom_sf"/>
</dbReference>